<comment type="caution">
    <text evidence="1">The sequence shown here is derived from an EMBL/GenBank/DDBJ whole genome shotgun (WGS) entry which is preliminary data.</text>
</comment>
<dbReference type="Proteomes" id="UP001369736">
    <property type="component" value="Unassembled WGS sequence"/>
</dbReference>
<gene>
    <name evidence="1" type="ORF">WCD58_31025</name>
</gene>
<reference evidence="1 2" key="1">
    <citation type="submission" date="2024-03" db="EMBL/GenBank/DDBJ databases">
        <title>Actinomycetospora sp. OC33-EN07, a novel actinomycete isolated from wild orchid (Aerides multiflora).</title>
        <authorList>
            <person name="Suriyachadkun C."/>
        </authorList>
    </citation>
    <scope>NUCLEOTIDE SEQUENCE [LARGE SCALE GENOMIC DNA]</scope>
    <source>
        <strain evidence="1 2">OC33-EN07</strain>
    </source>
</reference>
<name>A0ABU8MGT3_9PSEU</name>
<evidence type="ECO:0008006" key="3">
    <source>
        <dbReference type="Google" id="ProtNLM"/>
    </source>
</evidence>
<dbReference type="RefSeq" id="WP_337707000.1">
    <property type="nucleotide sequence ID" value="NZ_JBBEGM010000019.1"/>
</dbReference>
<evidence type="ECO:0000313" key="1">
    <source>
        <dbReference type="EMBL" id="MEJ2865628.1"/>
    </source>
</evidence>
<protein>
    <recommendedName>
        <fullName evidence="3">FXSXX-COOH protein</fullName>
    </recommendedName>
</protein>
<proteinExistence type="predicted"/>
<organism evidence="1 2">
    <name type="scientific">Actinomycetospora flava</name>
    <dbReference type="NCBI Taxonomy" id="3129232"/>
    <lineage>
        <taxon>Bacteria</taxon>
        <taxon>Bacillati</taxon>
        <taxon>Actinomycetota</taxon>
        <taxon>Actinomycetes</taxon>
        <taxon>Pseudonocardiales</taxon>
        <taxon>Pseudonocardiaceae</taxon>
        <taxon>Actinomycetospora</taxon>
    </lineage>
</organism>
<sequence length="41" mass="4206">MATSVADVTTALHELDVVPAQVLAEFPDLPSLLLTAVAAQS</sequence>
<dbReference type="EMBL" id="JBBEGM010000019">
    <property type="protein sequence ID" value="MEJ2865628.1"/>
    <property type="molecule type" value="Genomic_DNA"/>
</dbReference>
<accession>A0ABU8MGT3</accession>
<keyword evidence="2" id="KW-1185">Reference proteome</keyword>
<evidence type="ECO:0000313" key="2">
    <source>
        <dbReference type="Proteomes" id="UP001369736"/>
    </source>
</evidence>